<dbReference type="Gene3D" id="3.90.1530.30">
    <property type="match status" value="1"/>
</dbReference>
<dbReference type="InterPro" id="IPR036086">
    <property type="entry name" value="ParB/Sulfiredoxin_sf"/>
</dbReference>
<dbReference type="InterPro" id="IPR041468">
    <property type="entry name" value="HTH_ParB/Spo0J"/>
</dbReference>
<comment type="subcellular location">
    <subcellularLocation>
        <location evidence="1">Cytoplasm</location>
        <location evidence="1">Nucleoid</location>
    </subcellularLocation>
</comment>
<evidence type="ECO:0000313" key="6">
    <source>
        <dbReference type="EMBL" id="ABW20396.1"/>
    </source>
</evidence>
<evidence type="ECO:0000313" key="7">
    <source>
        <dbReference type="Proteomes" id="UP000000269"/>
    </source>
</evidence>
<dbReference type="EMBL" id="CP000853">
    <property type="protein sequence ID" value="ABW20396.1"/>
    <property type="molecule type" value="Genomic_DNA"/>
</dbReference>
<evidence type="ECO:0000259" key="5">
    <source>
        <dbReference type="SMART" id="SM00470"/>
    </source>
</evidence>
<dbReference type="InterPro" id="IPR057240">
    <property type="entry name" value="ParB_dimer_C"/>
</dbReference>
<evidence type="ECO:0000256" key="3">
    <source>
        <dbReference type="ARBA" id="ARBA00022829"/>
    </source>
</evidence>
<proteinExistence type="inferred from homology"/>
<feature type="domain" description="ParB-like N-terminal" evidence="5">
    <location>
        <begin position="36"/>
        <end position="125"/>
    </location>
</feature>
<dbReference type="STRING" id="350688.Clos_2867"/>
<dbReference type="GO" id="GO:0003677">
    <property type="term" value="F:DNA binding"/>
    <property type="evidence" value="ECO:0007669"/>
    <property type="project" value="UniProtKB-KW"/>
</dbReference>
<keyword evidence="3" id="KW-0159">Chromosome partition</keyword>
<accession>A8MKR4</accession>
<dbReference type="Proteomes" id="UP000000269">
    <property type="component" value="Chromosome"/>
</dbReference>
<reference evidence="7" key="1">
    <citation type="submission" date="2007-10" db="EMBL/GenBank/DDBJ databases">
        <title>Complete genome of Alkaliphilus oremlandii OhILAs.</title>
        <authorList>
            <person name="Copeland A."/>
            <person name="Lucas S."/>
            <person name="Lapidus A."/>
            <person name="Barry K."/>
            <person name="Detter J.C."/>
            <person name="Glavina del Rio T."/>
            <person name="Hammon N."/>
            <person name="Israni S."/>
            <person name="Dalin E."/>
            <person name="Tice H."/>
            <person name="Pitluck S."/>
            <person name="Chain P."/>
            <person name="Malfatti S."/>
            <person name="Shin M."/>
            <person name="Vergez L."/>
            <person name="Schmutz J."/>
            <person name="Larimer F."/>
            <person name="Land M."/>
            <person name="Hauser L."/>
            <person name="Kyrpides N."/>
            <person name="Mikhailova N."/>
            <person name="Stolz J.F."/>
            <person name="Dawson A."/>
            <person name="Fisher E."/>
            <person name="Crable B."/>
            <person name="Perera E."/>
            <person name="Lisak J."/>
            <person name="Ranganathan M."/>
            <person name="Basu P."/>
            <person name="Richardson P."/>
        </authorList>
    </citation>
    <scope>NUCLEOTIDE SEQUENCE [LARGE SCALE GENOMIC DNA]</scope>
    <source>
        <strain evidence="7">OhILAs</strain>
    </source>
</reference>
<dbReference type="GO" id="GO:0005694">
    <property type="term" value="C:chromosome"/>
    <property type="evidence" value="ECO:0007669"/>
    <property type="project" value="TreeGrafter"/>
</dbReference>
<dbReference type="Pfam" id="PF02195">
    <property type="entry name" value="ParB_N"/>
    <property type="match status" value="1"/>
</dbReference>
<keyword evidence="7" id="KW-1185">Reference proteome</keyword>
<dbReference type="SUPFAM" id="SSF110849">
    <property type="entry name" value="ParB/Sulfiredoxin"/>
    <property type="match status" value="1"/>
</dbReference>
<dbReference type="GO" id="GO:0009295">
    <property type="term" value="C:nucleoid"/>
    <property type="evidence" value="ECO:0007669"/>
    <property type="project" value="UniProtKB-SubCell"/>
</dbReference>
<dbReference type="RefSeq" id="WP_012160703.1">
    <property type="nucleotide sequence ID" value="NC_009922.1"/>
</dbReference>
<dbReference type="PANTHER" id="PTHR33375">
    <property type="entry name" value="CHROMOSOME-PARTITIONING PROTEIN PARB-RELATED"/>
    <property type="match status" value="1"/>
</dbReference>
<dbReference type="GO" id="GO:0007059">
    <property type="term" value="P:chromosome segregation"/>
    <property type="evidence" value="ECO:0007669"/>
    <property type="project" value="UniProtKB-KW"/>
</dbReference>
<dbReference type="InterPro" id="IPR050336">
    <property type="entry name" value="Chromosome_partition/occlusion"/>
</dbReference>
<gene>
    <name evidence="6" type="ordered locus">Clos_2867</name>
</gene>
<comment type="similarity">
    <text evidence="2">Belongs to the ParB family.</text>
</comment>
<dbReference type="eggNOG" id="COG1475">
    <property type="taxonomic scope" value="Bacteria"/>
</dbReference>
<dbReference type="Pfam" id="PF17762">
    <property type="entry name" value="HTH_ParB"/>
    <property type="match status" value="1"/>
</dbReference>
<keyword evidence="4" id="KW-0238">DNA-binding</keyword>
<name>A8MKR4_ALKOO</name>
<dbReference type="Pfam" id="PF23552">
    <property type="entry name" value="ParB_C"/>
    <property type="match status" value="1"/>
</dbReference>
<dbReference type="AlphaFoldDB" id="A8MKR4"/>
<dbReference type="OrthoDB" id="9802051at2"/>
<dbReference type="InterPro" id="IPR004437">
    <property type="entry name" value="ParB/RepB/Spo0J"/>
</dbReference>
<evidence type="ECO:0000256" key="2">
    <source>
        <dbReference type="ARBA" id="ARBA00006295"/>
    </source>
</evidence>
<dbReference type="FunFam" id="1.10.10.2830:FF:000001">
    <property type="entry name" value="Chromosome partitioning protein ParB"/>
    <property type="match status" value="1"/>
</dbReference>
<dbReference type="CDD" id="cd16393">
    <property type="entry name" value="SPO0J_N"/>
    <property type="match status" value="1"/>
</dbReference>
<dbReference type="HOGENOM" id="CLU_023853_0_0_9"/>
<dbReference type="SMART" id="SM00470">
    <property type="entry name" value="ParB"/>
    <property type="match status" value="1"/>
</dbReference>
<sequence length="291" mass="33235">MVKGKKRGLGKGLEALIPDMISFNEIEQDVTTEKIEQISIHKIYPNPNQPRKSFNEESIQELANSIKIHGIIQPLIVSKTAKGYMIIAGERRLRASRLIDLKEVPCIVKNYSEKQLLEVSLIENLQRQDLNVIEEALAYQYLIQQYKVTQEELSEALGKSRSYLANILRLLRLDQRVIDFIIEGKLSGGHGRAILSIEPLDRQYLLAEKIISEGLSVRQVEELVKNLNNAIKENHKKTKNENKDIHVAAIEESLRSIFGTKVNIIKGNKKGKIEIEYYNDEDLDRIIGLLQ</sequence>
<evidence type="ECO:0000256" key="1">
    <source>
        <dbReference type="ARBA" id="ARBA00004453"/>
    </source>
</evidence>
<dbReference type="SUPFAM" id="SSF109709">
    <property type="entry name" value="KorB DNA-binding domain-like"/>
    <property type="match status" value="1"/>
</dbReference>
<dbReference type="InterPro" id="IPR003115">
    <property type="entry name" value="ParB_N"/>
</dbReference>
<dbReference type="Gene3D" id="1.10.10.2830">
    <property type="match status" value="1"/>
</dbReference>
<dbReference type="GO" id="GO:0045881">
    <property type="term" value="P:positive regulation of sporulation resulting in formation of a cellular spore"/>
    <property type="evidence" value="ECO:0007669"/>
    <property type="project" value="TreeGrafter"/>
</dbReference>
<dbReference type="PANTHER" id="PTHR33375:SF1">
    <property type="entry name" value="CHROMOSOME-PARTITIONING PROTEIN PARB-RELATED"/>
    <property type="match status" value="1"/>
</dbReference>
<dbReference type="KEGG" id="aoe:Clos_2867"/>
<protein>
    <submittedName>
        <fullName evidence="6">ParB-like partition protein</fullName>
    </submittedName>
</protein>
<evidence type="ECO:0000256" key="4">
    <source>
        <dbReference type="ARBA" id="ARBA00023125"/>
    </source>
</evidence>
<organism evidence="6 7">
    <name type="scientific">Alkaliphilus oremlandii (strain OhILAs)</name>
    <name type="common">Clostridium oremlandii (strain OhILAs)</name>
    <dbReference type="NCBI Taxonomy" id="350688"/>
    <lineage>
        <taxon>Bacteria</taxon>
        <taxon>Bacillati</taxon>
        <taxon>Bacillota</taxon>
        <taxon>Clostridia</taxon>
        <taxon>Peptostreptococcales</taxon>
        <taxon>Natronincolaceae</taxon>
        <taxon>Alkaliphilus</taxon>
    </lineage>
</organism>
<dbReference type="FunFam" id="3.90.1530.30:FF:000001">
    <property type="entry name" value="Chromosome partitioning protein ParB"/>
    <property type="match status" value="1"/>
</dbReference>
<dbReference type="NCBIfam" id="TIGR00180">
    <property type="entry name" value="parB_part"/>
    <property type="match status" value="1"/>
</dbReference>